<name>A0ABQ3WI19_9ACTN</name>
<gene>
    <name evidence="1" type="ORF">Aca07nite_31630</name>
</gene>
<dbReference type="EMBL" id="BOMF01000061">
    <property type="protein sequence ID" value="GID45888.1"/>
    <property type="molecule type" value="Genomic_DNA"/>
</dbReference>
<organism evidence="1">
    <name type="scientific">Actinoplanes campanulatus</name>
    <dbReference type="NCBI Taxonomy" id="113559"/>
    <lineage>
        <taxon>Bacteria</taxon>
        <taxon>Bacillati</taxon>
        <taxon>Actinomycetota</taxon>
        <taxon>Actinomycetes</taxon>
        <taxon>Micromonosporales</taxon>
        <taxon>Micromonosporaceae</taxon>
        <taxon>Actinoplanes</taxon>
    </lineage>
</organism>
<comment type="caution">
    <text evidence="1">The sequence shown here is derived from an EMBL/GenBank/DDBJ whole genome shotgun (WGS) entry which is preliminary data.</text>
</comment>
<evidence type="ECO:0008006" key="2">
    <source>
        <dbReference type="Google" id="ProtNLM"/>
    </source>
</evidence>
<dbReference type="RefSeq" id="WP_204296289.1">
    <property type="nucleotide sequence ID" value="NZ_BAAAGQ010000079.1"/>
</dbReference>
<protein>
    <recommendedName>
        <fullName evidence="2">Transcriptional regulator</fullName>
    </recommendedName>
</protein>
<evidence type="ECO:0000313" key="1">
    <source>
        <dbReference type="EMBL" id="GID45888.1"/>
    </source>
</evidence>
<reference evidence="1" key="1">
    <citation type="submission" date="2021-01" db="EMBL/GenBank/DDBJ databases">
        <title>Whole genome shotgun sequence of Actinoplanes capillaceus NBRC 16408.</title>
        <authorList>
            <person name="Komaki H."/>
            <person name="Tamura T."/>
        </authorList>
    </citation>
    <scope>NUCLEOTIDE SEQUENCE [LARGE SCALE GENOMIC DNA]</scope>
    <source>
        <strain evidence="1">NBRC 16408</strain>
    </source>
</reference>
<sequence length="463" mass="49430">MTATPTGKRANELLAGLLDEVGWRPETLARRANAHPRRRNRVVHDKTPYKWIARGDVPHGDLSFVVVEILGRALGRELGYEEVWGRAPRRSACAVAADDGLDLPWNGTGLLSILGEPVPNRRTVLTLAGTALTKYGWMALTNPGFDPVSVGADGPVTPQLIEVVDTVVAQAQGLDDQQGGAARGFVADQFGAVARLLRHASYDAATGQRLAAALAQLAQTAGFMAFDARDDGTAQGWYLRGVRAGHASGDSALVASILALMSNQAADRSQASEAVNLAAAAQQAAVSCSPVVRSLVAARSSLAYAASGDLSNFRRMRDLTLQLAEEPPDRPGPRWASYADRTELDAITGRGLVVLADHLPVQRKQLLREATTLLHARANTPPGDRAQRSALRHGAWLSLAHLAEGDLDRATAAGRTACRRVPTVTSARSVALLYDLRDRLRPVADRAHSAQDLLQTLQQLPAV</sequence>
<accession>A0ABQ3WI19</accession>
<proteinExistence type="predicted"/>